<evidence type="ECO:0008006" key="3">
    <source>
        <dbReference type="Google" id="ProtNLM"/>
    </source>
</evidence>
<accession>A0A0A1VPJ1</accession>
<evidence type="ECO:0000313" key="1">
    <source>
        <dbReference type="EMBL" id="GAL91660.1"/>
    </source>
</evidence>
<reference evidence="2" key="1">
    <citation type="journal article" date="2015" name="Genome">
        <title>Whole Genome Sequence of the Non-Microcystin-Producing Microcystis aeruginosa Strain NIES-44.</title>
        <authorList>
            <person name="Okano K."/>
            <person name="Miyata N."/>
            <person name="Ozaki Y."/>
        </authorList>
    </citation>
    <scope>NUCLEOTIDE SEQUENCE [LARGE SCALE GENOMIC DNA]</scope>
    <source>
        <strain evidence="2">NIES-44</strain>
    </source>
</reference>
<dbReference type="EMBL" id="BBPA01000009">
    <property type="protein sequence ID" value="GAL91660.1"/>
    <property type="molecule type" value="Genomic_DNA"/>
</dbReference>
<dbReference type="Gene3D" id="2.30.30.40">
    <property type="entry name" value="SH3 Domains"/>
    <property type="match status" value="1"/>
</dbReference>
<proteinExistence type="predicted"/>
<dbReference type="AlphaFoldDB" id="A0A0A1VPJ1"/>
<dbReference type="RefSeq" id="WP_238567739.1">
    <property type="nucleotide sequence ID" value="NZ_BBPA01000009.1"/>
</dbReference>
<organism evidence="1 2">
    <name type="scientific">Microcystis aeruginosa NIES-44</name>
    <dbReference type="NCBI Taxonomy" id="449439"/>
    <lineage>
        <taxon>Bacteria</taxon>
        <taxon>Bacillati</taxon>
        <taxon>Cyanobacteriota</taxon>
        <taxon>Cyanophyceae</taxon>
        <taxon>Oscillatoriophycideae</taxon>
        <taxon>Chroococcales</taxon>
        <taxon>Microcystaceae</taxon>
        <taxon>Microcystis</taxon>
    </lineage>
</organism>
<gene>
    <name evidence="1" type="ORF">N44_02373</name>
</gene>
<name>A0A0A1VPJ1_MICAE</name>
<comment type="caution">
    <text evidence="1">The sequence shown here is derived from an EMBL/GenBank/DDBJ whole genome shotgun (WGS) entry which is preliminary data.</text>
</comment>
<evidence type="ECO:0000313" key="2">
    <source>
        <dbReference type="Proteomes" id="UP000030321"/>
    </source>
</evidence>
<sequence length="211" mass="23480">MLGTITIFSLSLLLTGNSIVSAESCQKFFVTARDGYVNIRSYPQIQGNNVIATLPSGSSVQLSEGHQKWLKIKLPLAGWLAGSQISRISCDQGRDLLIELGLPTIIKLGKKAANGYQKDAETLVKMSPYIDGIVEENYATVIVQWANQNPKFLVAILDRQSPTIRRAVLSSLDFGLGTNTNERQNLEKFMQNISPKSLTYVDWYRRNPVYP</sequence>
<dbReference type="Proteomes" id="UP000030321">
    <property type="component" value="Unassembled WGS sequence"/>
</dbReference>
<protein>
    <recommendedName>
        <fullName evidence="3">SH3b domain-containing protein</fullName>
    </recommendedName>
</protein>